<proteinExistence type="predicted"/>
<protein>
    <submittedName>
        <fullName evidence="1">Uncharacterized protein</fullName>
    </submittedName>
</protein>
<dbReference type="EMBL" id="JYNZ01000002">
    <property type="protein sequence ID" value="KXK27288.1"/>
    <property type="molecule type" value="Genomic_DNA"/>
</dbReference>
<dbReference type="Proteomes" id="UP000070457">
    <property type="component" value="Unassembled WGS sequence"/>
</dbReference>
<name>A0A136M059_9BACT</name>
<accession>A0A136M059</accession>
<sequence length="419" mass="47122">MEYHSQRLDGESAQAVLAETDELFTAESFASGDATRIEFPGFKDSDLPLDMMPVDVFNGPASRTVQADNSRTVRMVAKVDLTNDPRSSTYVVQPDTERIQFGYHVDAAGVCTEVSLSMMIQQKQGRVFKNGELLHVEKLSLNDSSAVTATIAAYEKSVTKLGAPNHNGNYFAYLLEQAQANRELKDQYDLSHSEALRLNWALLVDEAISDIANAVETSLVRVAEEYDRMMLGEDIGEGHPLFALYASPITSGDTAVVDRSDIYFGAVGSVVQEMLASLSHPHNMPVEMLKEREPVLADKAPVDMRIRERRSTYYEGAQPPLSIAHEFAGIMSDRNKRNIFQPMQSDAWISKFSEMYNLEDFSADYGSPLVRLMLHYYTMRGYIGQNTLDKAVGRHYQMDPWDPFLYCWCRNSMSLLLVR</sequence>
<comment type="caution">
    <text evidence="1">The sequence shown here is derived from an EMBL/GenBank/DDBJ whole genome shotgun (WGS) entry which is preliminary data.</text>
</comment>
<reference evidence="1 2" key="1">
    <citation type="submission" date="2015-02" db="EMBL/GenBank/DDBJ databases">
        <title>Improved understanding of the partial-nitritation anammox process through 23 genomes representing the majority of the microbial community.</title>
        <authorList>
            <person name="Speth D.R."/>
            <person name="In T Zandt M."/>
            <person name="Guerrero Cruz S."/>
            <person name="Jetten M.S."/>
            <person name="Dutilh B.E."/>
        </authorList>
    </citation>
    <scope>NUCLEOTIDE SEQUENCE [LARGE SCALE GENOMIC DNA]</scope>
    <source>
        <strain evidence="1">OLB20</strain>
    </source>
</reference>
<dbReference type="AlphaFoldDB" id="A0A136M059"/>
<evidence type="ECO:0000313" key="1">
    <source>
        <dbReference type="EMBL" id="KXK27288.1"/>
    </source>
</evidence>
<dbReference type="STRING" id="1617426.TR69_WS6001000162"/>
<organism evidence="1 2">
    <name type="scientific">candidate division WS6 bacterium OLB20</name>
    <dbReference type="NCBI Taxonomy" id="1617426"/>
    <lineage>
        <taxon>Bacteria</taxon>
        <taxon>Candidatus Dojkabacteria</taxon>
    </lineage>
</organism>
<gene>
    <name evidence="1" type="ORF">TR69_WS6001000162</name>
</gene>
<evidence type="ECO:0000313" key="2">
    <source>
        <dbReference type="Proteomes" id="UP000070457"/>
    </source>
</evidence>